<protein>
    <recommendedName>
        <fullName evidence="5">DUF680 domain-containing protein</fullName>
    </recommendedName>
</protein>
<proteinExistence type="predicted"/>
<dbReference type="EMBL" id="JADBEO010000007">
    <property type="protein sequence ID" value="MDR4305929.1"/>
    <property type="molecule type" value="Genomic_DNA"/>
</dbReference>
<reference evidence="3" key="1">
    <citation type="submission" date="2020-10" db="EMBL/GenBank/DDBJ databases">
        <authorList>
            <person name="Abbas A."/>
            <person name="Razzaq R."/>
            <person name="Waqas M."/>
            <person name="Abbas N."/>
            <person name="Nielsen T.K."/>
            <person name="Hansen L.H."/>
            <person name="Hussain S."/>
            <person name="Shahid M."/>
        </authorList>
    </citation>
    <scope>NUCLEOTIDE SEQUENCE</scope>
    <source>
        <strain evidence="3">S14</strain>
    </source>
</reference>
<dbReference type="Proteomes" id="UP001181622">
    <property type="component" value="Unassembled WGS sequence"/>
</dbReference>
<name>A0ABU1DD19_9HYPH</name>
<evidence type="ECO:0000313" key="3">
    <source>
        <dbReference type="EMBL" id="MDR4305929.1"/>
    </source>
</evidence>
<feature type="region of interest" description="Disordered" evidence="1">
    <location>
        <begin position="37"/>
        <end position="56"/>
    </location>
</feature>
<evidence type="ECO:0008006" key="5">
    <source>
        <dbReference type="Google" id="ProtNLM"/>
    </source>
</evidence>
<sequence length="89" mass="9357">MKTSLIKVLAVAFVVAAPTGAFAASYDGMSPGATLASTNPASVDHAGGRAKPKVERTEKVRVLDERKGEMRTAPLDDPYAHWDANMNAG</sequence>
<feature type="region of interest" description="Disordered" evidence="1">
    <location>
        <begin position="65"/>
        <end position="89"/>
    </location>
</feature>
<gene>
    <name evidence="3" type="ORF">IHQ68_04720</name>
</gene>
<comment type="caution">
    <text evidence="3">The sequence shown here is derived from an EMBL/GenBank/DDBJ whole genome shotgun (WGS) entry which is preliminary data.</text>
</comment>
<evidence type="ECO:0000256" key="1">
    <source>
        <dbReference type="SAM" id="MobiDB-lite"/>
    </source>
</evidence>
<evidence type="ECO:0000313" key="4">
    <source>
        <dbReference type="Proteomes" id="UP001181622"/>
    </source>
</evidence>
<keyword evidence="2" id="KW-0732">Signal</keyword>
<accession>A0ABU1DD19</accession>
<dbReference type="RefSeq" id="WP_309389322.1">
    <property type="nucleotide sequence ID" value="NZ_JADBEO010000007.1"/>
</dbReference>
<feature type="signal peptide" evidence="2">
    <location>
        <begin position="1"/>
        <end position="23"/>
    </location>
</feature>
<organism evidence="3 4">
    <name type="scientific">Chelatococcus sambhunathii</name>
    <dbReference type="NCBI Taxonomy" id="363953"/>
    <lineage>
        <taxon>Bacteria</taxon>
        <taxon>Pseudomonadati</taxon>
        <taxon>Pseudomonadota</taxon>
        <taxon>Alphaproteobacteria</taxon>
        <taxon>Hyphomicrobiales</taxon>
        <taxon>Chelatococcaceae</taxon>
        <taxon>Chelatococcus</taxon>
    </lineage>
</organism>
<evidence type="ECO:0000256" key="2">
    <source>
        <dbReference type="SAM" id="SignalP"/>
    </source>
</evidence>
<keyword evidence="4" id="KW-1185">Reference proteome</keyword>
<feature type="chain" id="PRO_5047375226" description="DUF680 domain-containing protein" evidence="2">
    <location>
        <begin position="24"/>
        <end position="89"/>
    </location>
</feature>